<reference evidence="1 2" key="1">
    <citation type="submission" date="2015-11" db="EMBL/GenBank/DDBJ databases">
        <title>Genomic analysis of 38 Legionella species identifies large and diverse effector repertoires.</title>
        <authorList>
            <person name="Burstein D."/>
            <person name="Amaro F."/>
            <person name="Zusman T."/>
            <person name="Lifshitz Z."/>
            <person name="Cohen O."/>
            <person name="Gilbert J.A."/>
            <person name="Pupko T."/>
            <person name="Shuman H.A."/>
            <person name="Segal G."/>
        </authorList>
    </citation>
    <scope>NUCLEOTIDE SEQUENCE [LARGE SCALE GENOMIC DNA]</scope>
    <source>
        <strain evidence="1 2">JA-26-G1-E2</strain>
    </source>
</reference>
<dbReference type="Gene3D" id="3.60.110.10">
    <property type="entry name" value="Carbon-nitrogen hydrolase"/>
    <property type="match status" value="1"/>
</dbReference>
<accession>A0A0W0UXE4</accession>
<evidence type="ECO:0008006" key="3">
    <source>
        <dbReference type="Google" id="ProtNLM"/>
    </source>
</evidence>
<dbReference type="PATRIC" id="fig|455.5.peg.408"/>
<dbReference type="RefSeq" id="WP_058448453.1">
    <property type="nucleotide sequence ID" value="NZ_CAAAJF010000003.1"/>
</dbReference>
<dbReference type="InterPro" id="IPR036526">
    <property type="entry name" value="C-N_Hydrolase_sf"/>
</dbReference>
<dbReference type="AlphaFoldDB" id="A0A0W0UXE4"/>
<evidence type="ECO:0000313" key="2">
    <source>
        <dbReference type="Proteomes" id="UP000054715"/>
    </source>
</evidence>
<comment type="caution">
    <text evidence="1">The sequence shown here is derived from an EMBL/GenBank/DDBJ whole genome shotgun (WGS) entry which is preliminary data.</text>
</comment>
<protein>
    <recommendedName>
        <fullName evidence="3">Carbon-nitrogen hydrolase</fullName>
    </recommendedName>
</protein>
<dbReference type="Proteomes" id="UP000054715">
    <property type="component" value="Unassembled WGS sequence"/>
</dbReference>
<sequence>MFRSYVFSETVNQAGNRGNIKVFTFQPEEAFYFYPFEKRLQILEERIQLAKKSLNENAGKTETAWLDKKQAKPRFAMTRTKFFKKNLSQVVQEKCKPTSMPQPSAIFVAPEYLFKDFSELCYKRYYSQQQKKTFKRKLTELSLDTNMLLVPGTICWYKKAKVNQENYYRNTAYFFYQGRIQKYIKKNPHTTFDFDFVDEGFLNPLDFRRRYFKANEKESSVKDFGIKIGIEICYDSIQGELFNFIRKNNVKIDMQLIIADGAKKPVLVQQEGLFYVKLERNREDTKIGTIVINEQDNQTVEIKPALPLACIEEDLMCFQFK</sequence>
<dbReference type="OrthoDB" id="5637022at2"/>
<dbReference type="SUPFAM" id="SSF56317">
    <property type="entry name" value="Carbon-nitrogen hydrolase"/>
    <property type="match status" value="1"/>
</dbReference>
<name>A0A0W0UXE4_9GAMM</name>
<dbReference type="EMBL" id="LNYG01000007">
    <property type="protein sequence ID" value="KTD12169.1"/>
    <property type="molecule type" value="Genomic_DNA"/>
</dbReference>
<gene>
    <name evidence="1" type="ORF">Ljam_0385</name>
</gene>
<organism evidence="1 2">
    <name type="scientific">Legionella jamestowniensis</name>
    <dbReference type="NCBI Taxonomy" id="455"/>
    <lineage>
        <taxon>Bacteria</taxon>
        <taxon>Pseudomonadati</taxon>
        <taxon>Pseudomonadota</taxon>
        <taxon>Gammaproteobacteria</taxon>
        <taxon>Legionellales</taxon>
        <taxon>Legionellaceae</taxon>
        <taxon>Legionella</taxon>
    </lineage>
</organism>
<evidence type="ECO:0000313" key="1">
    <source>
        <dbReference type="EMBL" id="KTD12169.1"/>
    </source>
</evidence>
<proteinExistence type="predicted"/>